<dbReference type="Pfam" id="PF14216">
    <property type="entry name" value="DUF4326"/>
    <property type="match status" value="1"/>
</dbReference>
<gene>
    <name evidence="2" type="ordered locus">Cyan10605_3558</name>
</gene>
<dbReference type="eggNOG" id="COG4474">
    <property type="taxonomic scope" value="Bacteria"/>
</dbReference>
<keyword evidence="2" id="KW-0614">Plasmid</keyword>
<dbReference type="EMBL" id="CP003948">
    <property type="protein sequence ID" value="AFZ55591.1"/>
    <property type="molecule type" value="Genomic_DNA"/>
</dbReference>
<feature type="domain" description="DUF4326" evidence="1">
    <location>
        <begin position="8"/>
        <end position="99"/>
    </location>
</feature>
<dbReference type="OrthoDB" id="572639at2"/>
<sequence length="110" mass="13163">MIKIIKINKYKRLVNEYYIGRNFGNLEGSVLGNKFKINRDGDRKEVIEKYRKWLWKEVKKKEGKVWNELMMLVKEVKAGKDIYLSCWCKPLECHGDVIKSCIEWLIKEGH</sequence>
<organism evidence="2 3">
    <name type="scientific">Cyanobacterium aponinum (strain PCC 10605)</name>
    <dbReference type="NCBI Taxonomy" id="755178"/>
    <lineage>
        <taxon>Bacteria</taxon>
        <taxon>Bacillati</taxon>
        <taxon>Cyanobacteriota</taxon>
        <taxon>Cyanophyceae</taxon>
        <taxon>Oscillatoriophycideae</taxon>
        <taxon>Chroococcales</taxon>
        <taxon>Geminocystaceae</taxon>
        <taxon>Cyanobacterium</taxon>
    </lineage>
</organism>
<geneLocation type="plasmid" evidence="2 3">
    <name>pCYAN10605.01</name>
</geneLocation>
<dbReference type="AlphaFoldDB" id="K9Z8S3"/>
<protein>
    <recommendedName>
        <fullName evidence="1">DUF4326 domain-containing protein</fullName>
    </recommendedName>
</protein>
<reference evidence="3" key="1">
    <citation type="journal article" date="2013" name="Proc. Natl. Acad. Sci. U.S.A.">
        <title>Improving the coverage of the cyanobacterial phylum using diversity-driven genome sequencing.</title>
        <authorList>
            <person name="Shih P.M."/>
            <person name="Wu D."/>
            <person name="Latifi A."/>
            <person name="Axen S.D."/>
            <person name="Fewer D.P."/>
            <person name="Talla E."/>
            <person name="Calteau A."/>
            <person name="Cai F."/>
            <person name="Tandeau de Marsac N."/>
            <person name="Rippka R."/>
            <person name="Herdman M."/>
            <person name="Sivonen K."/>
            <person name="Coursin T."/>
            <person name="Laurent T."/>
            <person name="Goodwin L."/>
            <person name="Nolan M."/>
            <person name="Davenport K.W."/>
            <person name="Han C.S."/>
            <person name="Rubin E.M."/>
            <person name="Eisen J.A."/>
            <person name="Woyke T."/>
            <person name="Gugger M."/>
            <person name="Kerfeld C.A."/>
        </authorList>
    </citation>
    <scope>NUCLEOTIDE SEQUENCE [LARGE SCALE GENOMIC DNA]</scope>
    <source>
        <strain evidence="3">PCC 10605</strain>
        <plasmid evidence="3">Plasmid pCYAN10605.01</plasmid>
    </source>
</reference>
<evidence type="ECO:0000313" key="3">
    <source>
        <dbReference type="Proteomes" id="UP000010480"/>
    </source>
</evidence>
<proteinExistence type="predicted"/>
<name>K9Z8S3_CYAAP</name>
<dbReference type="RefSeq" id="WP_015221306.1">
    <property type="nucleotide sequence ID" value="NC_019777.1"/>
</dbReference>
<accession>K9Z8S3</accession>
<dbReference type="HOGENOM" id="CLU_140896_0_0_3"/>
<dbReference type="KEGG" id="can:Cyan10605_3558"/>
<dbReference type="Proteomes" id="UP000010480">
    <property type="component" value="Plasmid pCYAN10605.01"/>
</dbReference>
<evidence type="ECO:0000313" key="2">
    <source>
        <dbReference type="EMBL" id="AFZ55591.1"/>
    </source>
</evidence>
<dbReference type="InterPro" id="IPR025475">
    <property type="entry name" value="DUF4326"/>
</dbReference>
<evidence type="ECO:0000259" key="1">
    <source>
        <dbReference type="Pfam" id="PF14216"/>
    </source>
</evidence>
<keyword evidence="3" id="KW-1185">Reference proteome</keyword>